<accession>A0A0A9BAE4</accession>
<proteinExistence type="predicted"/>
<reference evidence="1" key="2">
    <citation type="journal article" date="2015" name="Data Brief">
        <title>Shoot transcriptome of the giant reed, Arundo donax.</title>
        <authorList>
            <person name="Barrero R.A."/>
            <person name="Guerrero F.D."/>
            <person name="Moolhuijzen P."/>
            <person name="Goolsby J.A."/>
            <person name="Tidwell J."/>
            <person name="Bellgard S.E."/>
            <person name="Bellgard M.I."/>
        </authorList>
    </citation>
    <scope>NUCLEOTIDE SEQUENCE</scope>
    <source>
        <tissue evidence="1">Shoot tissue taken approximately 20 cm above the soil surface</tissue>
    </source>
</reference>
<organism evidence="1">
    <name type="scientific">Arundo donax</name>
    <name type="common">Giant reed</name>
    <name type="synonym">Donax arundinaceus</name>
    <dbReference type="NCBI Taxonomy" id="35708"/>
    <lineage>
        <taxon>Eukaryota</taxon>
        <taxon>Viridiplantae</taxon>
        <taxon>Streptophyta</taxon>
        <taxon>Embryophyta</taxon>
        <taxon>Tracheophyta</taxon>
        <taxon>Spermatophyta</taxon>
        <taxon>Magnoliopsida</taxon>
        <taxon>Liliopsida</taxon>
        <taxon>Poales</taxon>
        <taxon>Poaceae</taxon>
        <taxon>PACMAD clade</taxon>
        <taxon>Arundinoideae</taxon>
        <taxon>Arundineae</taxon>
        <taxon>Arundo</taxon>
    </lineage>
</organism>
<dbReference type="EMBL" id="GBRH01236941">
    <property type="protein sequence ID" value="JAD60954.1"/>
    <property type="molecule type" value="Transcribed_RNA"/>
</dbReference>
<evidence type="ECO:0000313" key="1">
    <source>
        <dbReference type="EMBL" id="JAD60954.1"/>
    </source>
</evidence>
<protein>
    <submittedName>
        <fullName evidence="1">Uncharacterized protein</fullName>
    </submittedName>
</protein>
<name>A0A0A9BAE4_ARUDO</name>
<dbReference type="AlphaFoldDB" id="A0A0A9BAE4"/>
<sequence length="30" mass="3329">MVSGFFASRKGTMDHLLQNIWISCSVQSAN</sequence>
<reference evidence="1" key="1">
    <citation type="submission" date="2014-09" db="EMBL/GenBank/DDBJ databases">
        <authorList>
            <person name="Magalhaes I.L.F."/>
            <person name="Oliveira U."/>
            <person name="Santos F.R."/>
            <person name="Vidigal T.H.D.A."/>
            <person name="Brescovit A.D."/>
            <person name="Santos A.J."/>
        </authorList>
    </citation>
    <scope>NUCLEOTIDE SEQUENCE</scope>
    <source>
        <tissue evidence="1">Shoot tissue taken approximately 20 cm above the soil surface</tissue>
    </source>
</reference>